<proteinExistence type="predicted"/>
<gene>
    <name evidence="3" type="ORF">TWF730_008458</name>
</gene>
<feature type="chain" id="PRO_5043485743" evidence="2">
    <location>
        <begin position="24"/>
        <end position="525"/>
    </location>
</feature>
<dbReference type="AlphaFoldDB" id="A0AAV9V415"/>
<name>A0AAV9V415_9PEZI</name>
<keyword evidence="2" id="KW-0732">Signal</keyword>
<feature type="signal peptide" evidence="2">
    <location>
        <begin position="1"/>
        <end position="23"/>
    </location>
</feature>
<sequence length="525" mass="57843">MSHHNIFKFLLNITALLLSSCQALMIDVVVKGHAPGESQRLRLCKPFTKDAYEGVRAVSPATHKHCPDGTPIWYWDFGSLETSEVRVGNEYHTLIQITGGPDTETDPGITNGLQARDYLFYSTLKRGRIYRSLFKVRRGDRYLYIGEEDDLRAGDILEFWGPSEPEYRKLYLTMFGPGAFGLRRIPYSEDPDVSPEVELRVRVASSSNTKNGVRSERERFSTGSPVHRSTSLSLQKQRKPKCFGSICKAAAKGLGSLYSSAKRLLSTGNPSSIPEGAGLQDLGNILDDPIAFADRSGTGRVRLRDSSSRPQTQNTDPSASARRQSNRERVPEALGPADEEGVLAPLPRILNLGPLGLTRILQSDIEANLPKITEETKVIDTHAEIRTPLEFGGTHPNSMTNSRPDTHGHFGSVVLLSPKELEIAENPEEEDEGDKEDDGDYKPEEEEDTSSLSITLSGDVNGDDDIVFTNPPVVVTREGGPGARKSVLDLSRATSTHGSQLVPATDKQLRRSKQLTESDTEEFEI</sequence>
<dbReference type="EMBL" id="JAVHNS010000005">
    <property type="protein sequence ID" value="KAK6354038.1"/>
    <property type="molecule type" value="Genomic_DNA"/>
</dbReference>
<feature type="region of interest" description="Disordered" evidence="1">
    <location>
        <begin position="296"/>
        <end position="339"/>
    </location>
</feature>
<feature type="region of interest" description="Disordered" evidence="1">
    <location>
        <begin position="388"/>
        <end position="411"/>
    </location>
</feature>
<evidence type="ECO:0000256" key="1">
    <source>
        <dbReference type="SAM" id="MobiDB-lite"/>
    </source>
</evidence>
<reference evidence="3 4" key="1">
    <citation type="submission" date="2019-10" db="EMBL/GenBank/DDBJ databases">
        <authorList>
            <person name="Palmer J.M."/>
        </authorList>
    </citation>
    <scope>NUCLEOTIDE SEQUENCE [LARGE SCALE GENOMIC DNA]</scope>
    <source>
        <strain evidence="3 4">TWF730</strain>
    </source>
</reference>
<feature type="compositionally biased region" description="Acidic residues" evidence="1">
    <location>
        <begin position="423"/>
        <end position="449"/>
    </location>
</feature>
<dbReference type="Proteomes" id="UP001373714">
    <property type="component" value="Unassembled WGS sequence"/>
</dbReference>
<comment type="caution">
    <text evidence="3">The sequence shown here is derived from an EMBL/GenBank/DDBJ whole genome shotgun (WGS) entry which is preliminary data.</text>
</comment>
<accession>A0AAV9V415</accession>
<protein>
    <submittedName>
        <fullName evidence="3">Uncharacterized protein</fullName>
    </submittedName>
</protein>
<keyword evidence="4" id="KW-1185">Reference proteome</keyword>
<evidence type="ECO:0000313" key="4">
    <source>
        <dbReference type="Proteomes" id="UP001373714"/>
    </source>
</evidence>
<feature type="region of interest" description="Disordered" evidence="1">
    <location>
        <begin position="208"/>
        <end position="234"/>
    </location>
</feature>
<feature type="region of interest" description="Disordered" evidence="1">
    <location>
        <begin position="423"/>
        <end position="525"/>
    </location>
</feature>
<organism evidence="3 4">
    <name type="scientific">Orbilia blumenaviensis</name>
    <dbReference type="NCBI Taxonomy" id="1796055"/>
    <lineage>
        <taxon>Eukaryota</taxon>
        <taxon>Fungi</taxon>
        <taxon>Dikarya</taxon>
        <taxon>Ascomycota</taxon>
        <taxon>Pezizomycotina</taxon>
        <taxon>Orbiliomycetes</taxon>
        <taxon>Orbiliales</taxon>
        <taxon>Orbiliaceae</taxon>
        <taxon>Orbilia</taxon>
    </lineage>
</organism>
<feature type="compositionally biased region" description="Polar residues" evidence="1">
    <location>
        <begin position="221"/>
        <end position="234"/>
    </location>
</feature>
<evidence type="ECO:0000313" key="3">
    <source>
        <dbReference type="EMBL" id="KAK6354038.1"/>
    </source>
</evidence>
<evidence type="ECO:0000256" key="2">
    <source>
        <dbReference type="SAM" id="SignalP"/>
    </source>
</evidence>
<feature type="compositionally biased region" description="Polar residues" evidence="1">
    <location>
        <begin position="308"/>
        <end position="323"/>
    </location>
</feature>